<keyword evidence="3" id="KW-1185">Reference proteome</keyword>
<proteinExistence type="predicted"/>
<evidence type="ECO:0000259" key="1">
    <source>
        <dbReference type="Pfam" id="PF12146"/>
    </source>
</evidence>
<protein>
    <recommendedName>
        <fullName evidence="1">Serine aminopeptidase S33 domain-containing protein</fullName>
    </recommendedName>
</protein>
<dbReference type="InterPro" id="IPR029058">
    <property type="entry name" value="AB_hydrolase_fold"/>
</dbReference>
<dbReference type="Proteomes" id="UP000789833">
    <property type="component" value="Unassembled WGS sequence"/>
</dbReference>
<dbReference type="InterPro" id="IPR022742">
    <property type="entry name" value="Hydrolase_4"/>
</dbReference>
<dbReference type="PANTHER" id="PTHR11614">
    <property type="entry name" value="PHOSPHOLIPASE-RELATED"/>
    <property type="match status" value="1"/>
</dbReference>
<organism evidence="2 3">
    <name type="scientific">Sutcliffiella rhizosphaerae</name>
    <dbReference type="NCBI Taxonomy" id="2880967"/>
    <lineage>
        <taxon>Bacteria</taxon>
        <taxon>Bacillati</taxon>
        <taxon>Bacillota</taxon>
        <taxon>Bacilli</taxon>
        <taxon>Bacillales</taxon>
        <taxon>Bacillaceae</taxon>
        <taxon>Sutcliffiella</taxon>
    </lineage>
</organism>
<evidence type="ECO:0000313" key="3">
    <source>
        <dbReference type="Proteomes" id="UP000789833"/>
    </source>
</evidence>
<sequence length="288" mass="34163">MIKYEKLSYLKFYQLSQWSSIHNHQLVIHNHHRIFTQSFIPYKRKGLVLIIHGYLDHSGSFSHLINSLLLDYYGVITFDLPGHRHSFGERGAINNFDEYIDILHSVLENYKSIGYNDETWSVIGHSTGCAILFSYLQVHQNVFDKMILAAPLVQPYLWSFSKIGVKLMGRKQKYIKRVYRRNSSDKNYLHFVRKDPLHFSTLPTNWLFAFSEWHNNTLFKIRGNETLYVIQGNKDTTVDWRHNIPFLLNRFPNSTCTLIDQANHQLFNEREALREISFHLIKRILKME</sequence>
<gene>
    <name evidence="2" type="ORF">BACCIP111883_02462</name>
</gene>
<evidence type="ECO:0000313" key="2">
    <source>
        <dbReference type="EMBL" id="CAG9621689.1"/>
    </source>
</evidence>
<dbReference type="Pfam" id="PF12146">
    <property type="entry name" value="Hydrolase_4"/>
    <property type="match status" value="1"/>
</dbReference>
<dbReference type="EMBL" id="CAKJTJ010000012">
    <property type="protein sequence ID" value="CAG9621689.1"/>
    <property type="molecule type" value="Genomic_DNA"/>
</dbReference>
<dbReference type="RefSeq" id="WP_230501570.1">
    <property type="nucleotide sequence ID" value="NZ_CAKJTJ010000012.1"/>
</dbReference>
<accession>A0ABM8YNW8</accession>
<comment type="caution">
    <text evidence="2">The sequence shown here is derived from an EMBL/GenBank/DDBJ whole genome shotgun (WGS) entry which is preliminary data.</text>
</comment>
<name>A0ABM8YNW8_9BACI</name>
<dbReference type="Gene3D" id="3.40.50.1820">
    <property type="entry name" value="alpha/beta hydrolase"/>
    <property type="match status" value="1"/>
</dbReference>
<dbReference type="InterPro" id="IPR051044">
    <property type="entry name" value="MAG_DAG_Lipase"/>
</dbReference>
<dbReference type="SUPFAM" id="SSF53474">
    <property type="entry name" value="alpha/beta-Hydrolases"/>
    <property type="match status" value="1"/>
</dbReference>
<reference evidence="2 3" key="1">
    <citation type="submission" date="2021-10" db="EMBL/GenBank/DDBJ databases">
        <authorList>
            <person name="Criscuolo A."/>
        </authorList>
    </citation>
    <scope>NUCLEOTIDE SEQUENCE [LARGE SCALE GENOMIC DNA]</scope>
    <source>
        <strain evidence="3">CIP 111883</strain>
    </source>
</reference>
<feature type="domain" description="Serine aminopeptidase S33" evidence="1">
    <location>
        <begin position="43"/>
        <end position="271"/>
    </location>
</feature>